<feature type="region of interest" description="Disordered" evidence="1">
    <location>
        <begin position="29"/>
        <end position="112"/>
    </location>
</feature>
<sequence length="119" mass="13588">MKILSRACLIVCASCVIAITVRDEPRQLQVPTEEDDYSEFDLEQFGVEDDEEPDEQEAKEEAERLEEPSNRALEPEAEMLPANYRGVKPPGVDHMEMTGYAGKKKPKPRSKLAYRFVEE</sequence>
<comment type="caution">
    <text evidence="3">The sequence shown here is derived from an EMBL/GenBank/DDBJ whole genome shotgun (WGS) entry which is preliminary data.</text>
</comment>
<dbReference type="AlphaFoldDB" id="A0A232EIK0"/>
<proteinExistence type="predicted"/>
<feature type="signal peptide" evidence="2">
    <location>
        <begin position="1"/>
        <end position="18"/>
    </location>
</feature>
<organism evidence="3 4">
    <name type="scientific">Trichomalopsis sarcophagae</name>
    <dbReference type="NCBI Taxonomy" id="543379"/>
    <lineage>
        <taxon>Eukaryota</taxon>
        <taxon>Metazoa</taxon>
        <taxon>Ecdysozoa</taxon>
        <taxon>Arthropoda</taxon>
        <taxon>Hexapoda</taxon>
        <taxon>Insecta</taxon>
        <taxon>Pterygota</taxon>
        <taxon>Neoptera</taxon>
        <taxon>Endopterygota</taxon>
        <taxon>Hymenoptera</taxon>
        <taxon>Apocrita</taxon>
        <taxon>Proctotrupomorpha</taxon>
        <taxon>Chalcidoidea</taxon>
        <taxon>Pteromalidae</taxon>
        <taxon>Pteromalinae</taxon>
        <taxon>Trichomalopsis</taxon>
    </lineage>
</organism>
<feature type="compositionally biased region" description="Basic residues" evidence="1">
    <location>
        <begin position="102"/>
        <end position="112"/>
    </location>
</feature>
<evidence type="ECO:0000256" key="1">
    <source>
        <dbReference type="SAM" id="MobiDB-lite"/>
    </source>
</evidence>
<evidence type="ECO:0000313" key="3">
    <source>
        <dbReference type="EMBL" id="OXU18152.1"/>
    </source>
</evidence>
<evidence type="ECO:0000256" key="2">
    <source>
        <dbReference type="SAM" id="SignalP"/>
    </source>
</evidence>
<feature type="chain" id="PRO_5012737237" evidence="2">
    <location>
        <begin position="19"/>
        <end position="119"/>
    </location>
</feature>
<dbReference type="OrthoDB" id="7701686at2759"/>
<dbReference type="EMBL" id="NNAY01004249">
    <property type="protein sequence ID" value="OXU18152.1"/>
    <property type="molecule type" value="Genomic_DNA"/>
</dbReference>
<keyword evidence="4" id="KW-1185">Reference proteome</keyword>
<dbReference type="Proteomes" id="UP000215335">
    <property type="component" value="Unassembled WGS sequence"/>
</dbReference>
<gene>
    <name evidence="3" type="ORF">TSAR_005967</name>
</gene>
<name>A0A232EIK0_9HYME</name>
<keyword evidence="2" id="KW-0732">Signal</keyword>
<reference evidence="3 4" key="1">
    <citation type="journal article" date="2017" name="Curr. Biol.">
        <title>The Evolution of Venom by Co-option of Single-Copy Genes.</title>
        <authorList>
            <person name="Martinson E.O."/>
            <person name="Mrinalini"/>
            <person name="Kelkar Y.D."/>
            <person name="Chang C.H."/>
            <person name="Werren J.H."/>
        </authorList>
    </citation>
    <scope>NUCLEOTIDE SEQUENCE [LARGE SCALE GENOMIC DNA]</scope>
    <source>
        <strain evidence="3 4">Alberta</strain>
        <tissue evidence="3">Whole body</tissue>
    </source>
</reference>
<accession>A0A232EIK0</accession>
<feature type="compositionally biased region" description="Acidic residues" evidence="1">
    <location>
        <begin position="32"/>
        <end position="58"/>
    </location>
</feature>
<feature type="compositionally biased region" description="Basic and acidic residues" evidence="1">
    <location>
        <begin position="59"/>
        <end position="69"/>
    </location>
</feature>
<evidence type="ECO:0000313" key="4">
    <source>
        <dbReference type="Proteomes" id="UP000215335"/>
    </source>
</evidence>
<protein>
    <submittedName>
        <fullName evidence="3">Uncharacterized protein</fullName>
    </submittedName>
</protein>